<name>A0A151ZS48_TIELA</name>
<dbReference type="InParanoid" id="A0A151ZS48"/>
<dbReference type="EMBL" id="LODT01000021">
    <property type="protein sequence ID" value="KYQ96750.1"/>
    <property type="molecule type" value="Genomic_DNA"/>
</dbReference>
<evidence type="ECO:0000313" key="3">
    <source>
        <dbReference type="Proteomes" id="UP000076078"/>
    </source>
</evidence>
<feature type="compositionally biased region" description="Low complexity" evidence="1">
    <location>
        <begin position="340"/>
        <end position="352"/>
    </location>
</feature>
<evidence type="ECO:0000256" key="1">
    <source>
        <dbReference type="SAM" id="MobiDB-lite"/>
    </source>
</evidence>
<dbReference type="Proteomes" id="UP000076078">
    <property type="component" value="Unassembled WGS sequence"/>
</dbReference>
<protein>
    <submittedName>
        <fullName evidence="2">Putative C-module-binding factor</fullName>
    </submittedName>
</protein>
<dbReference type="AlphaFoldDB" id="A0A151ZS48"/>
<comment type="caution">
    <text evidence="2">The sequence shown here is derived from an EMBL/GenBank/DDBJ whole genome shotgun (WGS) entry which is preliminary data.</text>
</comment>
<reference evidence="2 3" key="1">
    <citation type="submission" date="2015-12" db="EMBL/GenBank/DDBJ databases">
        <title>Dictyostelia acquired genes for synthesis and detection of signals that induce cell-type specialization by lateral gene transfer from prokaryotes.</title>
        <authorList>
            <person name="Gloeckner G."/>
            <person name="Schaap P."/>
        </authorList>
    </citation>
    <scope>NUCLEOTIDE SEQUENCE [LARGE SCALE GENOMIC DNA]</scope>
    <source>
        <strain evidence="2 3">TK</strain>
    </source>
</reference>
<accession>A0A151ZS48</accession>
<gene>
    <name evidence="2" type="ORF">DLAC_04049</name>
</gene>
<feature type="region of interest" description="Disordered" evidence="1">
    <location>
        <begin position="132"/>
        <end position="151"/>
    </location>
</feature>
<feature type="region of interest" description="Disordered" evidence="1">
    <location>
        <begin position="337"/>
        <end position="361"/>
    </location>
</feature>
<keyword evidence="3" id="KW-1185">Reference proteome</keyword>
<sequence>MLDDSIKTSERLCAEKDTVKREYEEKFKTQQWELNELLVDDHQQFIELKQLIKHQEEMILDKETEISKLNVAQESLANRISDLIVFSNNNNNTSYNNNTNINNNTTNSATENSNNSSDESLLALNDIVESNTSSSLDTNTNNNIDNYNNNNTNTTTTATTTTTTVYNTAIGNNNYTNNNNNIPESSIIDSEVSNVLAVQEVTVPLTGDTVTTATRASQNFSDVNNTTVAPIVELPTEESTVEPIPEDNTEYLQQQFYEYKALVNAEYLAKRRFRPTMKSLFTASSIEIPKHSSRVSSSFINRRKSRKNTSKQYWENLFNKLNNNNIDITMEPIPFRENHQQPQQQQQQQQQQQEEEDDNEFAEHLYQPLPPTAEQQEFLTSVQRYLEGIVDRIRADHYDDEDGEFNSPIVADSQMMYDYIMIYLQGHLERFRVLENYTPDAEYENGMLRVYSGERVYRLVDFNLHSFVALLRVGPTFNDFRVGIVRRDLLEREAPQVPPPLED</sequence>
<organism evidence="2 3">
    <name type="scientific">Tieghemostelium lacteum</name>
    <name type="common">Slime mold</name>
    <name type="synonym">Dictyostelium lacteum</name>
    <dbReference type="NCBI Taxonomy" id="361077"/>
    <lineage>
        <taxon>Eukaryota</taxon>
        <taxon>Amoebozoa</taxon>
        <taxon>Evosea</taxon>
        <taxon>Eumycetozoa</taxon>
        <taxon>Dictyostelia</taxon>
        <taxon>Dictyosteliales</taxon>
        <taxon>Raperosteliaceae</taxon>
        <taxon>Tieghemostelium</taxon>
    </lineage>
</organism>
<evidence type="ECO:0000313" key="2">
    <source>
        <dbReference type="EMBL" id="KYQ96750.1"/>
    </source>
</evidence>
<proteinExistence type="predicted"/>
<feature type="compositionally biased region" description="Low complexity" evidence="1">
    <location>
        <begin position="137"/>
        <end position="151"/>
    </location>
</feature>